<sequence length="215" mass="23763">MDFDEVIAKRRSARDFTAEPISKDVLMDVVRQAQRTPSWANSQPWKVYIATGEALTAIKRQHAELSSNEEPGASELPVRSRSEWGTGPQHNMAALMQDIQSYMGDDLPDFALAQQRLFNAAALVYLTIPNQIIPWSLYDLGAFSQSLLLSAANKGIGSIPAYEIVKYPQVVRPIMGIPDEEALVAGIALGYPSQDRINNYISGRAAMDQILVIKE</sequence>
<dbReference type="Proteomes" id="UP000010445">
    <property type="component" value="Unassembled WGS sequence"/>
</dbReference>
<dbReference type="Gene3D" id="3.40.109.10">
    <property type="entry name" value="NADH Oxidase"/>
    <property type="match status" value="1"/>
</dbReference>
<dbReference type="InterPro" id="IPR000415">
    <property type="entry name" value="Nitroreductase-like"/>
</dbReference>
<keyword evidence="3" id="KW-0560">Oxidoreductase</keyword>
<dbReference type="InterPro" id="IPR029479">
    <property type="entry name" value="Nitroreductase"/>
</dbReference>
<dbReference type="CDD" id="cd02136">
    <property type="entry name" value="PnbA_NfnB-like"/>
    <property type="match status" value="1"/>
</dbReference>
<dbReference type="InterPro" id="IPR050627">
    <property type="entry name" value="Nitroreductase/BluB"/>
</dbReference>
<dbReference type="HOGENOM" id="CLU_070764_9_1_11"/>
<dbReference type="OrthoDB" id="9798230at2"/>
<dbReference type="AlphaFoldDB" id="L1ME76"/>
<reference evidence="6 7" key="1">
    <citation type="submission" date="2012-05" db="EMBL/GenBank/DDBJ databases">
        <authorList>
            <person name="Weinstock G."/>
            <person name="Sodergren E."/>
            <person name="Lobos E.A."/>
            <person name="Fulton L."/>
            <person name="Fulton R."/>
            <person name="Courtney L."/>
            <person name="Fronick C."/>
            <person name="O'Laughlin M."/>
            <person name="Godfrey J."/>
            <person name="Wilson R.M."/>
            <person name="Miner T."/>
            <person name="Farmer C."/>
            <person name="Delehaunty K."/>
            <person name="Cordes M."/>
            <person name="Minx P."/>
            <person name="Tomlinson C."/>
            <person name="Chen J."/>
            <person name="Wollam A."/>
            <person name="Pepin K.H."/>
            <person name="Bhonagiri V."/>
            <person name="Zhang X."/>
            <person name="Suruliraj S."/>
            <person name="Warren W."/>
            <person name="Mitreva M."/>
            <person name="Mardis E.R."/>
            <person name="Wilson R.K."/>
        </authorList>
    </citation>
    <scope>NUCLEOTIDE SEQUENCE [LARGE SCALE GENOMIC DNA]</scope>
    <source>
        <strain evidence="6 7">F0235</strain>
    </source>
</reference>
<dbReference type="EMBL" id="AMEM01000023">
    <property type="protein sequence ID" value="EKX89563.1"/>
    <property type="molecule type" value="Genomic_DNA"/>
</dbReference>
<gene>
    <name evidence="6" type="ORF">HMPREF9997_01809</name>
</gene>
<keyword evidence="7" id="KW-1185">Reference proteome</keyword>
<feature type="domain" description="Nitroreductase" evidence="5">
    <location>
        <begin position="7"/>
        <end position="191"/>
    </location>
</feature>
<evidence type="ECO:0000256" key="2">
    <source>
        <dbReference type="ARBA" id="ARBA00022643"/>
    </source>
</evidence>
<comment type="caution">
    <text evidence="6">The sequence shown here is derived from an EMBL/GenBank/DDBJ whole genome shotgun (WGS) entry which is preliminary data.</text>
</comment>
<evidence type="ECO:0000256" key="4">
    <source>
        <dbReference type="SAM" id="MobiDB-lite"/>
    </source>
</evidence>
<dbReference type="RefSeq" id="WP_006064034.1">
    <property type="nucleotide sequence ID" value="NZ_KB290831.1"/>
</dbReference>
<evidence type="ECO:0000256" key="1">
    <source>
        <dbReference type="ARBA" id="ARBA00022630"/>
    </source>
</evidence>
<evidence type="ECO:0000313" key="6">
    <source>
        <dbReference type="EMBL" id="EKX89563.1"/>
    </source>
</evidence>
<protein>
    <submittedName>
        <fullName evidence="6">Nitroreductase family protein</fullName>
    </submittedName>
</protein>
<organism evidence="6 7">
    <name type="scientific">Corynebacterium durum F0235</name>
    <dbReference type="NCBI Taxonomy" id="1035195"/>
    <lineage>
        <taxon>Bacteria</taxon>
        <taxon>Bacillati</taxon>
        <taxon>Actinomycetota</taxon>
        <taxon>Actinomycetes</taxon>
        <taxon>Mycobacteriales</taxon>
        <taxon>Corynebacteriaceae</taxon>
        <taxon>Corynebacterium</taxon>
    </lineage>
</organism>
<dbReference type="Pfam" id="PF00881">
    <property type="entry name" value="Nitroreductase"/>
    <property type="match status" value="1"/>
</dbReference>
<accession>L1ME76</accession>
<dbReference type="PANTHER" id="PTHR23026:SF90">
    <property type="entry name" value="IODOTYROSINE DEIODINASE 1"/>
    <property type="match status" value="1"/>
</dbReference>
<dbReference type="STRING" id="1035195.HMPREF9997_01809"/>
<evidence type="ECO:0000259" key="5">
    <source>
        <dbReference type="Pfam" id="PF00881"/>
    </source>
</evidence>
<dbReference type="GO" id="GO:0016491">
    <property type="term" value="F:oxidoreductase activity"/>
    <property type="evidence" value="ECO:0007669"/>
    <property type="project" value="UniProtKB-KW"/>
</dbReference>
<keyword evidence="2" id="KW-0288">FMN</keyword>
<feature type="region of interest" description="Disordered" evidence="4">
    <location>
        <begin position="64"/>
        <end position="83"/>
    </location>
</feature>
<dbReference type="SUPFAM" id="SSF55469">
    <property type="entry name" value="FMN-dependent nitroreductase-like"/>
    <property type="match status" value="1"/>
</dbReference>
<dbReference type="PANTHER" id="PTHR23026">
    <property type="entry name" value="NADPH NITROREDUCTASE"/>
    <property type="match status" value="1"/>
</dbReference>
<evidence type="ECO:0000313" key="7">
    <source>
        <dbReference type="Proteomes" id="UP000010445"/>
    </source>
</evidence>
<dbReference type="PATRIC" id="fig|1035195.3.peg.1634"/>
<dbReference type="eggNOG" id="COG0778">
    <property type="taxonomic scope" value="Bacteria"/>
</dbReference>
<name>L1ME76_9CORY</name>
<evidence type="ECO:0000256" key="3">
    <source>
        <dbReference type="ARBA" id="ARBA00023002"/>
    </source>
</evidence>
<proteinExistence type="predicted"/>
<keyword evidence="1" id="KW-0285">Flavoprotein</keyword>